<dbReference type="Pfam" id="PF01582">
    <property type="entry name" value="TIR"/>
    <property type="match status" value="2"/>
</dbReference>
<dbReference type="InterPro" id="IPR000157">
    <property type="entry name" value="TIR_dom"/>
</dbReference>
<evidence type="ECO:0000313" key="4">
    <source>
        <dbReference type="EMBL" id="CAJ1971379.1"/>
    </source>
</evidence>
<dbReference type="EMBL" id="OY731405">
    <property type="protein sequence ID" value="CAJ1971379.1"/>
    <property type="molecule type" value="Genomic_DNA"/>
</dbReference>
<reference evidence="4" key="1">
    <citation type="submission" date="2023-10" db="EMBL/GenBank/DDBJ databases">
        <authorList>
            <person name="Domelevo Entfellner J.-B."/>
        </authorList>
    </citation>
    <scope>NUCLEOTIDE SEQUENCE</scope>
</reference>
<gene>
    <name evidence="4" type="ORF">AYBTSS11_LOCUS23380</name>
</gene>
<feature type="region of interest" description="Disordered" evidence="2">
    <location>
        <begin position="389"/>
        <end position="417"/>
    </location>
</feature>
<dbReference type="PROSITE" id="PS50104">
    <property type="entry name" value="TIR"/>
    <property type="match status" value="2"/>
</dbReference>
<feature type="compositionally biased region" description="Low complexity" evidence="2">
    <location>
        <begin position="401"/>
        <end position="417"/>
    </location>
</feature>
<dbReference type="InterPro" id="IPR035897">
    <property type="entry name" value="Toll_tir_struct_dom_sf"/>
</dbReference>
<proteinExistence type="predicted"/>
<dbReference type="FunFam" id="3.40.50.10140:FF:000007">
    <property type="entry name" value="Disease resistance protein (TIR-NBS-LRR class)"/>
    <property type="match status" value="2"/>
</dbReference>
<feature type="domain" description="TIR" evidence="3">
    <location>
        <begin position="216"/>
        <end position="385"/>
    </location>
</feature>
<dbReference type="SMART" id="SM00255">
    <property type="entry name" value="TIR"/>
    <property type="match status" value="2"/>
</dbReference>
<dbReference type="PANTHER" id="PTHR32009:SF145">
    <property type="entry name" value="NB-ARC DOMAIN PROTEIN"/>
    <property type="match status" value="1"/>
</dbReference>
<dbReference type="PANTHER" id="PTHR32009">
    <property type="entry name" value="TMV RESISTANCE PROTEIN N-LIKE"/>
    <property type="match status" value="1"/>
</dbReference>
<dbReference type="SUPFAM" id="SSF52200">
    <property type="entry name" value="Toll/Interleukin receptor TIR domain"/>
    <property type="match status" value="2"/>
</dbReference>
<protein>
    <recommendedName>
        <fullName evidence="3">TIR domain-containing protein</fullName>
    </recommendedName>
</protein>
<evidence type="ECO:0000313" key="5">
    <source>
        <dbReference type="Proteomes" id="UP001189624"/>
    </source>
</evidence>
<keyword evidence="1" id="KW-0520">NAD</keyword>
<feature type="domain" description="TIR" evidence="3">
    <location>
        <begin position="48"/>
        <end position="215"/>
    </location>
</feature>
<organism evidence="4 5">
    <name type="scientific">Sphenostylis stenocarpa</name>
    <dbReference type="NCBI Taxonomy" id="92480"/>
    <lineage>
        <taxon>Eukaryota</taxon>
        <taxon>Viridiplantae</taxon>
        <taxon>Streptophyta</taxon>
        <taxon>Embryophyta</taxon>
        <taxon>Tracheophyta</taxon>
        <taxon>Spermatophyta</taxon>
        <taxon>Magnoliopsida</taxon>
        <taxon>eudicotyledons</taxon>
        <taxon>Gunneridae</taxon>
        <taxon>Pentapetalae</taxon>
        <taxon>rosids</taxon>
        <taxon>fabids</taxon>
        <taxon>Fabales</taxon>
        <taxon>Fabaceae</taxon>
        <taxon>Papilionoideae</taxon>
        <taxon>50 kb inversion clade</taxon>
        <taxon>NPAAA clade</taxon>
        <taxon>indigoferoid/millettioid clade</taxon>
        <taxon>Phaseoleae</taxon>
        <taxon>Sphenostylis</taxon>
    </lineage>
</organism>
<dbReference type="GO" id="GO:0007165">
    <property type="term" value="P:signal transduction"/>
    <property type="evidence" value="ECO:0007669"/>
    <property type="project" value="InterPro"/>
</dbReference>
<dbReference type="Gene3D" id="3.40.50.10140">
    <property type="entry name" value="Toll/interleukin-1 receptor homology (TIR) domain"/>
    <property type="match status" value="2"/>
</dbReference>
<sequence length="453" mass="51862">MATLASMIFKGHEFPYRVGGIHTPIYDPGIVRVWKVCVSDKHSMESEQCYDVYLNFRGKTRYGFAGTLCNALREKRFRTFMNDEGMQSGSQVSNFLLEAIEQSRISIVVFSKDYACYTWCLEELVKIVECMETRKQLVIPVSYKVAPYNVREQKKVYGEAFARHENKFGKDSEKVRKWRSALSQVAKLPGVFVGSGSGYEHEHIQKIVEKVNQSLPRYDIFLSFRGVDTRYSFTGFLYYALCREGFKTFMDDKELEGGDKISSSLIKAIEASRLSIVVLSENYAQSQSCLEELVTILECTKKKNQLVWPIFYKVEPTTVRNQKNSYGKAMTAHAERYGNDSDKLLNWRRALFEVADLKGFSLEPNRSVYEFQLIEQIVKEAIDNDNGTYSRISSPKFSQPISNDNENEFSNSNSSSNQNIINKDIEDCISISNPSWNQIINDDEDCSSTSIPT</sequence>
<accession>A0AA86VUF5</accession>
<dbReference type="Proteomes" id="UP001189624">
    <property type="component" value="Chromosome 8"/>
</dbReference>
<dbReference type="AlphaFoldDB" id="A0AA86VUF5"/>
<evidence type="ECO:0000256" key="1">
    <source>
        <dbReference type="ARBA" id="ARBA00023027"/>
    </source>
</evidence>
<evidence type="ECO:0000256" key="2">
    <source>
        <dbReference type="SAM" id="MobiDB-lite"/>
    </source>
</evidence>
<feature type="compositionally biased region" description="Polar residues" evidence="2">
    <location>
        <begin position="389"/>
        <end position="400"/>
    </location>
</feature>
<name>A0AA86VUF5_9FABA</name>
<dbReference type="Gramene" id="rna-AYBTSS11_LOCUS23380">
    <property type="protein sequence ID" value="CAJ1971379.1"/>
    <property type="gene ID" value="gene-AYBTSS11_LOCUS23380"/>
</dbReference>
<keyword evidence="5" id="KW-1185">Reference proteome</keyword>
<evidence type="ECO:0000259" key="3">
    <source>
        <dbReference type="PROSITE" id="PS50104"/>
    </source>
</evidence>